<evidence type="ECO:0000313" key="6">
    <source>
        <dbReference type="EMBL" id="KKM68125.1"/>
    </source>
</evidence>
<accession>A0A0F9LUS9</accession>
<dbReference type="Gene3D" id="1.10.443.10">
    <property type="entry name" value="Intergrase catalytic core"/>
    <property type="match status" value="1"/>
</dbReference>
<evidence type="ECO:0008006" key="7">
    <source>
        <dbReference type="Google" id="ProtNLM"/>
    </source>
</evidence>
<dbReference type="Pfam" id="PF02899">
    <property type="entry name" value="Phage_int_SAM_1"/>
    <property type="match status" value="1"/>
</dbReference>
<gene>
    <name evidence="6" type="ORF">LCGC14_1464000</name>
</gene>
<dbReference type="InterPro" id="IPR044068">
    <property type="entry name" value="CB"/>
</dbReference>
<evidence type="ECO:0000259" key="5">
    <source>
        <dbReference type="PROSITE" id="PS51900"/>
    </source>
</evidence>
<dbReference type="GO" id="GO:0015074">
    <property type="term" value="P:DNA integration"/>
    <property type="evidence" value="ECO:0007669"/>
    <property type="project" value="UniProtKB-KW"/>
</dbReference>
<comment type="caution">
    <text evidence="6">The sequence shown here is derived from an EMBL/GenBank/DDBJ whole genome shotgun (WGS) entry which is preliminary data.</text>
</comment>
<proteinExistence type="predicted"/>
<dbReference type="InterPro" id="IPR011010">
    <property type="entry name" value="DNA_brk_join_enz"/>
</dbReference>
<dbReference type="Gene3D" id="1.10.150.130">
    <property type="match status" value="1"/>
</dbReference>
<sequence>MDILDNHVQEFLIHLRIERNYSAETEMSYRIALRIFLRFLTQKNLHITDKSCVAEFILHLKERGNSDITIAHRLTVLKSFFNYLVNKGIVPGRTLPKIEKYKTTRKIIAIPSEEEVNLFIQSIEDEYRQVKQIADASTNPNERLKAKIHSLFRNLTFFTLITATGLRISEALKIKESDMNWTEFSIKILGKGSKERLIYFGINRLKDLLDELLKMKQQLGIEGPYLFVSYQHQAPLTPRYVQKVMKEFLEKTSSSSYTPHSLRHYYATSSIEKGANVKAVAVLLGHANVATTLEMYWHISTKYLKQVFEMFNPFSNITLPVQQIIENRYEVLVNL</sequence>
<keyword evidence="3" id="KW-0233">DNA recombination</keyword>
<dbReference type="InterPro" id="IPR002104">
    <property type="entry name" value="Integrase_catalytic"/>
</dbReference>
<protein>
    <recommendedName>
        <fullName evidence="7">Tyr recombinase domain-containing protein</fullName>
    </recommendedName>
</protein>
<feature type="domain" description="Core-binding (CB)" evidence="5">
    <location>
        <begin position="2"/>
        <end position="85"/>
    </location>
</feature>
<dbReference type="GO" id="GO:0003677">
    <property type="term" value="F:DNA binding"/>
    <property type="evidence" value="ECO:0007669"/>
    <property type="project" value="UniProtKB-KW"/>
</dbReference>
<dbReference type="InterPro" id="IPR050090">
    <property type="entry name" value="Tyrosine_recombinase_XerCD"/>
</dbReference>
<evidence type="ECO:0000256" key="1">
    <source>
        <dbReference type="ARBA" id="ARBA00022908"/>
    </source>
</evidence>
<evidence type="ECO:0000256" key="3">
    <source>
        <dbReference type="ARBA" id="ARBA00023172"/>
    </source>
</evidence>
<name>A0A0F9LUS9_9ZZZZ</name>
<dbReference type="InterPro" id="IPR013762">
    <property type="entry name" value="Integrase-like_cat_sf"/>
</dbReference>
<dbReference type="SUPFAM" id="SSF56349">
    <property type="entry name" value="DNA breaking-rejoining enzymes"/>
    <property type="match status" value="1"/>
</dbReference>
<dbReference type="PROSITE" id="PS51898">
    <property type="entry name" value="TYR_RECOMBINASE"/>
    <property type="match status" value="1"/>
</dbReference>
<dbReference type="PROSITE" id="PS51900">
    <property type="entry name" value="CB"/>
    <property type="match status" value="1"/>
</dbReference>
<dbReference type="EMBL" id="LAZR01010223">
    <property type="protein sequence ID" value="KKM68125.1"/>
    <property type="molecule type" value="Genomic_DNA"/>
</dbReference>
<evidence type="ECO:0000256" key="2">
    <source>
        <dbReference type="ARBA" id="ARBA00023125"/>
    </source>
</evidence>
<organism evidence="6">
    <name type="scientific">marine sediment metagenome</name>
    <dbReference type="NCBI Taxonomy" id="412755"/>
    <lineage>
        <taxon>unclassified sequences</taxon>
        <taxon>metagenomes</taxon>
        <taxon>ecological metagenomes</taxon>
    </lineage>
</organism>
<keyword evidence="2" id="KW-0238">DNA-binding</keyword>
<keyword evidence="1" id="KW-0229">DNA integration</keyword>
<evidence type="ECO:0000259" key="4">
    <source>
        <dbReference type="PROSITE" id="PS51898"/>
    </source>
</evidence>
<dbReference type="Pfam" id="PF00589">
    <property type="entry name" value="Phage_integrase"/>
    <property type="match status" value="1"/>
</dbReference>
<dbReference type="GO" id="GO:0006310">
    <property type="term" value="P:DNA recombination"/>
    <property type="evidence" value="ECO:0007669"/>
    <property type="project" value="UniProtKB-KW"/>
</dbReference>
<dbReference type="InterPro" id="IPR010998">
    <property type="entry name" value="Integrase_recombinase_N"/>
</dbReference>
<feature type="domain" description="Tyr recombinase" evidence="4">
    <location>
        <begin position="118"/>
        <end position="309"/>
    </location>
</feature>
<reference evidence="6" key="1">
    <citation type="journal article" date="2015" name="Nature">
        <title>Complex archaea that bridge the gap between prokaryotes and eukaryotes.</title>
        <authorList>
            <person name="Spang A."/>
            <person name="Saw J.H."/>
            <person name="Jorgensen S.L."/>
            <person name="Zaremba-Niedzwiedzka K."/>
            <person name="Martijn J."/>
            <person name="Lind A.E."/>
            <person name="van Eijk R."/>
            <person name="Schleper C."/>
            <person name="Guy L."/>
            <person name="Ettema T.J."/>
        </authorList>
    </citation>
    <scope>NUCLEOTIDE SEQUENCE</scope>
</reference>
<dbReference type="AlphaFoldDB" id="A0A0F9LUS9"/>
<dbReference type="InterPro" id="IPR004107">
    <property type="entry name" value="Integrase_SAM-like_N"/>
</dbReference>
<dbReference type="PANTHER" id="PTHR30349">
    <property type="entry name" value="PHAGE INTEGRASE-RELATED"/>
    <property type="match status" value="1"/>
</dbReference>
<dbReference type="PANTHER" id="PTHR30349:SF41">
    <property type="entry name" value="INTEGRASE_RECOMBINASE PROTEIN MJ0367-RELATED"/>
    <property type="match status" value="1"/>
</dbReference>